<name>A0A6J5IYR7_9BURK</name>
<dbReference type="Proteomes" id="UP000494301">
    <property type="component" value="Unassembled WGS sequence"/>
</dbReference>
<evidence type="ECO:0000313" key="4">
    <source>
        <dbReference type="Proteomes" id="UP000494301"/>
    </source>
</evidence>
<evidence type="ECO:0000313" key="2">
    <source>
        <dbReference type="EMBL" id="VWD22413.1"/>
    </source>
</evidence>
<organism evidence="1 4">
    <name type="scientific">Burkholderia aenigmatica</name>
    <dbReference type="NCBI Taxonomy" id="2015348"/>
    <lineage>
        <taxon>Bacteria</taxon>
        <taxon>Pseudomonadati</taxon>
        <taxon>Pseudomonadota</taxon>
        <taxon>Betaproteobacteria</taxon>
        <taxon>Burkholderiales</taxon>
        <taxon>Burkholderiaceae</taxon>
        <taxon>Burkholderia</taxon>
        <taxon>Burkholderia cepacia complex</taxon>
    </lineage>
</organism>
<sequence length="68" mass="7670">MDRRTVILPGDADDERLSQPNDVLGLARHLPALDPDRYVDEQARRAFIESLDRWPTLAKLMGLRGKGA</sequence>
<keyword evidence="3" id="KW-1185">Reference proteome</keyword>
<gene>
    <name evidence="2" type="ORF">BLA17378_06707</name>
    <name evidence="1" type="ORF">BLA3211_02425</name>
</gene>
<protein>
    <submittedName>
        <fullName evidence="1">Uncharacterized protein</fullName>
    </submittedName>
</protein>
<dbReference type="Proteomes" id="UP000494120">
    <property type="component" value="Unassembled WGS sequence"/>
</dbReference>
<dbReference type="AlphaFoldDB" id="A0A6J5IYR7"/>
<dbReference type="RefSeq" id="WP_122945085.1">
    <property type="nucleotide sequence ID" value="NZ_CABVQF010000006.1"/>
</dbReference>
<evidence type="ECO:0000313" key="3">
    <source>
        <dbReference type="Proteomes" id="UP000494120"/>
    </source>
</evidence>
<evidence type="ECO:0000313" key="1">
    <source>
        <dbReference type="EMBL" id="CAB3963643.1"/>
    </source>
</evidence>
<reference evidence="1 4" key="1">
    <citation type="submission" date="2020-04" db="EMBL/GenBank/DDBJ databases">
        <authorList>
            <person name="Depoorter E."/>
        </authorList>
    </citation>
    <scope>NUCLEOTIDE SEQUENCE [LARGE SCALE GENOMIC DNA]</scope>
    <source>
        <strain evidence="1 4">BCC0217</strain>
        <strain evidence="2 3">R-17378</strain>
    </source>
</reference>
<dbReference type="EMBL" id="CABVQG010000033">
    <property type="protein sequence ID" value="VWD22413.1"/>
    <property type="molecule type" value="Genomic_DNA"/>
</dbReference>
<accession>A0A6J5IYR7</accession>
<proteinExistence type="predicted"/>
<dbReference type="EMBL" id="CABWIL020000007">
    <property type="protein sequence ID" value="CAB3963643.1"/>
    <property type="molecule type" value="Genomic_DNA"/>
</dbReference>